<proteinExistence type="predicted"/>
<sequence length="74" mass="8956">MRTTRNKFVICKTYTHQDFTKTRNNYMSFSSAQIKQINNFRSLEDTKKCLDREFEGNNWIYFCLFFALNKHSLA</sequence>
<evidence type="ECO:0000313" key="1">
    <source>
        <dbReference type="EMBL" id="RNA35290.1"/>
    </source>
</evidence>
<name>A0A3M7SI77_BRAPC</name>
<dbReference type="Proteomes" id="UP000276133">
    <property type="component" value="Unassembled WGS sequence"/>
</dbReference>
<dbReference type="EMBL" id="REGN01001345">
    <property type="protein sequence ID" value="RNA35290.1"/>
    <property type="molecule type" value="Genomic_DNA"/>
</dbReference>
<gene>
    <name evidence="1" type="ORF">BpHYR1_036810</name>
</gene>
<reference evidence="1 2" key="1">
    <citation type="journal article" date="2018" name="Sci. Rep.">
        <title>Genomic signatures of local adaptation to the degree of environmental predictability in rotifers.</title>
        <authorList>
            <person name="Franch-Gras L."/>
            <person name="Hahn C."/>
            <person name="Garcia-Roger E.M."/>
            <person name="Carmona M.J."/>
            <person name="Serra M."/>
            <person name="Gomez A."/>
        </authorList>
    </citation>
    <scope>NUCLEOTIDE SEQUENCE [LARGE SCALE GENOMIC DNA]</scope>
    <source>
        <strain evidence="1">HYR1</strain>
    </source>
</reference>
<comment type="caution">
    <text evidence="1">The sequence shown here is derived from an EMBL/GenBank/DDBJ whole genome shotgun (WGS) entry which is preliminary data.</text>
</comment>
<evidence type="ECO:0000313" key="2">
    <source>
        <dbReference type="Proteomes" id="UP000276133"/>
    </source>
</evidence>
<dbReference type="AlphaFoldDB" id="A0A3M7SI77"/>
<accession>A0A3M7SI77</accession>
<organism evidence="1 2">
    <name type="scientific">Brachionus plicatilis</name>
    <name type="common">Marine rotifer</name>
    <name type="synonym">Brachionus muelleri</name>
    <dbReference type="NCBI Taxonomy" id="10195"/>
    <lineage>
        <taxon>Eukaryota</taxon>
        <taxon>Metazoa</taxon>
        <taxon>Spiralia</taxon>
        <taxon>Gnathifera</taxon>
        <taxon>Rotifera</taxon>
        <taxon>Eurotatoria</taxon>
        <taxon>Monogononta</taxon>
        <taxon>Pseudotrocha</taxon>
        <taxon>Ploima</taxon>
        <taxon>Brachionidae</taxon>
        <taxon>Brachionus</taxon>
    </lineage>
</organism>
<protein>
    <submittedName>
        <fullName evidence="1">Uncharacterized protein</fullName>
    </submittedName>
</protein>
<keyword evidence="2" id="KW-1185">Reference proteome</keyword>